<proteinExistence type="predicted"/>
<dbReference type="RefSeq" id="WP_048098680.1">
    <property type="nucleotide sequence ID" value="NZ_JFZT01000016.1"/>
</dbReference>
<reference evidence="1 2" key="1">
    <citation type="submission" date="2014-03" db="EMBL/GenBank/DDBJ databases">
        <title>Draft genome sequence of the novel thermoacidophilic archaea Acidianus copahuensis ALE1 strain, isolated from Copahue volcanic area in Neuquen Argentina.</title>
        <authorList>
            <person name="Urbieta M.S."/>
            <person name="Rascovan N."/>
            <person name="Castro C."/>
            <person name="Revale S."/>
            <person name="Giaveno M.A."/>
            <person name="Vazquez M.P."/>
            <person name="Donati E.R."/>
        </authorList>
    </citation>
    <scope>NUCLEOTIDE SEQUENCE [LARGE SCALE GENOMIC DNA]</scope>
    <source>
        <strain evidence="1 2">ALE1</strain>
    </source>
</reference>
<protein>
    <recommendedName>
        <fullName evidence="3">Glycosyltransferase 2-like domain-containing protein</fullName>
    </recommendedName>
</protein>
<name>A0A031LTX2_9CREN</name>
<evidence type="ECO:0000313" key="2">
    <source>
        <dbReference type="Proteomes" id="UP000024332"/>
    </source>
</evidence>
<keyword evidence="2" id="KW-1185">Reference proteome</keyword>
<gene>
    <name evidence="1" type="ORF">CM19_01730</name>
</gene>
<accession>A0A031LTX2</accession>
<dbReference type="Gene3D" id="3.90.550.10">
    <property type="entry name" value="Spore Coat Polysaccharide Biosynthesis Protein SpsA, Chain A"/>
    <property type="match status" value="1"/>
</dbReference>
<dbReference type="STRING" id="1160895.CM19_01730"/>
<evidence type="ECO:0000313" key="1">
    <source>
        <dbReference type="EMBL" id="EZQ11271.1"/>
    </source>
</evidence>
<dbReference type="AlphaFoldDB" id="A0A031LTX2"/>
<dbReference type="InterPro" id="IPR029044">
    <property type="entry name" value="Nucleotide-diphossugar_trans"/>
</dbReference>
<dbReference type="Proteomes" id="UP000024332">
    <property type="component" value="Unassembled WGS sequence"/>
</dbReference>
<dbReference type="EMBL" id="JFZT01000016">
    <property type="protein sequence ID" value="EZQ11271.1"/>
    <property type="molecule type" value="Genomic_DNA"/>
</dbReference>
<dbReference type="SUPFAM" id="SSF53448">
    <property type="entry name" value="Nucleotide-diphospho-sugar transferases"/>
    <property type="match status" value="1"/>
</dbReference>
<sequence length="270" mass="31871">MKIYEALKTINGEIVAPLDDDDVFLQGKLRSIQEAFSNDIDFYRNEVVAIDSEGNEINSPFDRSEIRKIVRAGDHAIVDKREAYTKFKSNVDLLTFNNSSIAISTDLLKKHSEYLRKIERLTDAFFFYISLNSNKKIFIDLKKLTGYRIHGENSSIRYLNTFEDFLAYMRQFYMSRERDWENIKEAMETEWAKDYVTVFYLFTKCLRESIEGRHEDRMECIRVGLDRYVNGYIVPKKVLLLSLLPHSLQRSLWKRVWKNQVKSLNPSSLL</sequence>
<organism evidence="1 2">
    <name type="scientific">Candidatus Acidianus copahuensis</name>
    <dbReference type="NCBI Taxonomy" id="1160895"/>
    <lineage>
        <taxon>Archaea</taxon>
        <taxon>Thermoproteota</taxon>
        <taxon>Thermoprotei</taxon>
        <taxon>Sulfolobales</taxon>
        <taxon>Sulfolobaceae</taxon>
        <taxon>Acidianus</taxon>
    </lineage>
</organism>
<comment type="caution">
    <text evidence="1">The sequence shown here is derived from an EMBL/GenBank/DDBJ whole genome shotgun (WGS) entry which is preliminary data.</text>
</comment>
<evidence type="ECO:0008006" key="3">
    <source>
        <dbReference type="Google" id="ProtNLM"/>
    </source>
</evidence>